<evidence type="ECO:0000256" key="9">
    <source>
        <dbReference type="ARBA" id="ARBA00023242"/>
    </source>
</evidence>
<dbReference type="InterPro" id="IPR007282">
    <property type="entry name" value="NOT2/3/5_C"/>
</dbReference>
<dbReference type="Pfam" id="PF04065">
    <property type="entry name" value="Not3"/>
    <property type="match status" value="1"/>
</dbReference>
<dbReference type="InParanoid" id="A0A316WF27"/>
<evidence type="ECO:0000256" key="4">
    <source>
        <dbReference type="ARBA" id="ARBA00022490"/>
    </source>
</evidence>
<dbReference type="GO" id="GO:0000932">
    <property type="term" value="C:P-body"/>
    <property type="evidence" value="ECO:0007669"/>
    <property type="project" value="UniProtKB-UniRule"/>
</dbReference>
<dbReference type="InterPro" id="IPR038635">
    <property type="entry name" value="CCR4-NOT_su2/3/5_C_sf"/>
</dbReference>
<sequence length="683" mass="74496">MAARKLAAEIDRTLKKVAEGVQAFEDLYDKMQMSTNQGQKEKMEADLKTQIKKLQRMRDSIKTWLQSNDIKDKKALLDNRKLIELQMEKFKQCEKEMKTKAFSKEGLIAAARLDPAERAKLELTQWLTNNVDELSHQMEAAEAEVEQLAGSGKKKKGAGGAAAERSAELERLNERRTWHISKLELILRLIENGNLDTEQVSSIKEDVAYFVESNADEDFEEDEGIYDEFNLDEQEEAFGLKENEEDESGDDDSASEEAPLPKPAVKPKKEEKEEVVKKPPARKASDVSRDSKPAVVTKAAPTPTSAAAPPHSPVATASMTSPPKPAAAPLPPIRYAAAAAAAVAQSSGGPAPTASLSPTTTTSQLPDGSRSPSSSKAALEDAASSPAPSLAPSTDTAPTADGITASATNGPPGLAARPANGSAKNSPAPRHATIKPAPSPLASTSAAPGAPVEGNSGGAQRNAYTDDSAVPQEETSEYQPAQLAASSAAASLVQPSGGGAGTSSEQAAAQREQGTEPRLPNSLSDLVTSFDAAKHKSLERGDNLDELHKTLQASALGVPEPQDSDAPRYYRPQNPWASPSWYPQQPLSIFDNPALYSKVEDDTLFFIFYYSQREYHRYLAANELKRQSWRFSLRFGTWFQRYAQPKVVHDDYEEGSYIYFDFENSWQQRRKQTFRFEYQYLAP</sequence>
<keyword evidence="6" id="KW-0597">Phosphoprotein</keyword>
<evidence type="ECO:0000313" key="14">
    <source>
        <dbReference type="EMBL" id="PWN46323.1"/>
    </source>
</evidence>
<dbReference type="InterPro" id="IPR007207">
    <property type="entry name" value="Not_N"/>
</dbReference>
<proteinExistence type="inferred from homology"/>
<dbReference type="Proteomes" id="UP000245783">
    <property type="component" value="Unassembled WGS sequence"/>
</dbReference>
<feature type="region of interest" description="Disordered" evidence="11">
    <location>
        <begin position="146"/>
        <end position="167"/>
    </location>
</feature>
<evidence type="ECO:0000313" key="15">
    <source>
        <dbReference type="Proteomes" id="UP000245783"/>
    </source>
</evidence>
<protein>
    <recommendedName>
        <fullName evidence="10">General negative regulator of transcription subunit</fullName>
    </recommendedName>
</protein>
<dbReference type="GeneID" id="37034529"/>
<evidence type="ECO:0000256" key="5">
    <source>
        <dbReference type="ARBA" id="ARBA00022491"/>
    </source>
</evidence>
<feature type="domain" description="CCR4-Not complex component Not N-terminal" evidence="12">
    <location>
        <begin position="3"/>
        <end position="232"/>
    </location>
</feature>
<keyword evidence="9 10" id="KW-0539">Nucleus</keyword>
<dbReference type="GO" id="GO:0006355">
    <property type="term" value="P:regulation of DNA-templated transcription"/>
    <property type="evidence" value="ECO:0007669"/>
    <property type="project" value="InterPro"/>
</dbReference>
<feature type="compositionally biased region" description="Low complexity" evidence="11">
    <location>
        <begin position="333"/>
        <end position="366"/>
    </location>
</feature>
<evidence type="ECO:0000259" key="12">
    <source>
        <dbReference type="Pfam" id="PF04065"/>
    </source>
</evidence>
<feature type="domain" description="NOT2/NOT3/NOT5 C-terminal" evidence="13">
    <location>
        <begin position="556"/>
        <end position="681"/>
    </location>
</feature>
<reference evidence="14 15" key="1">
    <citation type="journal article" date="2018" name="Mol. Biol. Evol.">
        <title>Broad Genomic Sampling Reveals a Smut Pathogenic Ancestry of the Fungal Clade Ustilaginomycotina.</title>
        <authorList>
            <person name="Kijpornyongpan T."/>
            <person name="Mondo S.J."/>
            <person name="Barry K."/>
            <person name="Sandor L."/>
            <person name="Lee J."/>
            <person name="Lipzen A."/>
            <person name="Pangilinan J."/>
            <person name="LaButti K."/>
            <person name="Hainaut M."/>
            <person name="Henrissat B."/>
            <person name="Grigoriev I.V."/>
            <person name="Spatafora J.W."/>
            <person name="Aime M.C."/>
        </authorList>
    </citation>
    <scope>NUCLEOTIDE SEQUENCE [LARGE SCALE GENOMIC DNA]</scope>
    <source>
        <strain evidence="14 15">MCA 4658</strain>
    </source>
</reference>
<comment type="subcellular location">
    <subcellularLocation>
        <location evidence="2 10">Cytoplasm</location>
    </subcellularLocation>
    <subcellularLocation>
        <location evidence="1 10">Nucleus</location>
    </subcellularLocation>
</comment>
<evidence type="ECO:0000256" key="3">
    <source>
        <dbReference type="ARBA" id="ARBA00007682"/>
    </source>
</evidence>
<comment type="function">
    <text evidence="10">Acts as component of the CCR4-NOT core complex, which in the nucleus seems to be a general transcription factor, and in the cytoplasm the major mRNA deadenylase involved in mRNA turnover. The NOT protein subcomplex negatively regulates the basal and activated transcription of many genes. Preferentially affects TC-type TATA element-dependent transcription. Could directly or indirectly inhibit component(s) of the general transcription machinery.</text>
</comment>
<dbReference type="PANTHER" id="PTHR23326">
    <property type="entry name" value="CCR4 NOT-RELATED"/>
    <property type="match status" value="1"/>
</dbReference>
<keyword evidence="15" id="KW-1185">Reference proteome</keyword>
<feature type="region of interest" description="Disordered" evidence="11">
    <location>
        <begin position="234"/>
        <end position="523"/>
    </location>
</feature>
<gene>
    <name evidence="14" type="ORF">IE81DRAFT_319220</name>
</gene>
<keyword evidence="8 10" id="KW-0804">Transcription</keyword>
<feature type="compositionally biased region" description="Acidic residues" evidence="11">
    <location>
        <begin position="243"/>
        <end position="255"/>
    </location>
</feature>
<feature type="compositionally biased region" description="Basic and acidic residues" evidence="11">
    <location>
        <begin position="267"/>
        <end position="292"/>
    </location>
</feature>
<keyword evidence="10" id="KW-0010">Activator</keyword>
<dbReference type="FunCoup" id="A0A316WF27">
    <property type="interactions" value="457"/>
</dbReference>
<dbReference type="GO" id="GO:0000289">
    <property type="term" value="P:nuclear-transcribed mRNA poly(A) tail shortening"/>
    <property type="evidence" value="ECO:0007669"/>
    <property type="project" value="UniProtKB-ARBA"/>
</dbReference>
<name>A0A316WF27_9BASI</name>
<keyword evidence="4 10" id="KW-0963">Cytoplasm</keyword>
<evidence type="ECO:0000256" key="2">
    <source>
        <dbReference type="ARBA" id="ARBA00004496"/>
    </source>
</evidence>
<dbReference type="GO" id="GO:0005634">
    <property type="term" value="C:nucleus"/>
    <property type="evidence" value="ECO:0007669"/>
    <property type="project" value="UniProtKB-SubCell"/>
</dbReference>
<evidence type="ECO:0000256" key="1">
    <source>
        <dbReference type="ARBA" id="ARBA00004123"/>
    </source>
</evidence>
<evidence type="ECO:0000256" key="6">
    <source>
        <dbReference type="ARBA" id="ARBA00022553"/>
    </source>
</evidence>
<dbReference type="OrthoDB" id="293823at2759"/>
<dbReference type="AlphaFoldDB" id="A0A316WF27"/>
<dbReference type="InterPro" id="IPR012270">
    <property type="entry name" value="CCR4-NOT_su3/5"/>
</dbReference>
<feature type="compositionally biased region" description="Low complexity" evidence="11">
    <location>
        <begin position="293"/>
        <end position="318"/>
    </location>
</feature>
<dbReference type="PIRSF" id="PIRSF005290">
    <property type="entry name" value="NOT_su_3_5"/>
    <property type="match status" value="1"/>
</dbReference>
<evidence type="ECO:0000256" key="11">
    <source>
        <dbReference type="SAM" id="MobiDB-lite"/>
    </source>
</evidence>
<evidence type="ECO:0000256" key="10">
    <source>
        <dbReference type="PIRNR" id="PIRNR005290"/>
    </source>
</evidence>
<evidence type="ECO:0000256" key="8">
    <source>
        <dbReference type="ARBA" id="ARBA00023163"/>
    </source>
</evidence>
<dbReference type="EMBL" id="KZ819351">
    <property type="protein sequence ID" value="PWN46323.1"/>
    <property type="molecule type" value="Genomic_DNA"/>
</dbReference>
<dbReference type="STRING" id="1522189.A0A316WF27"/>
<feature type="compositionally biased region" description="Low complexity" evidence="11">
    <location>
        <begin position="479"/>
        <end position="495"/>
    </location>
</feature>
<dbReference type="Gene3D" id="2.30.30.1020">
    <property type="entry name" value="CCR4-NOT complex subunit 2/3/5, C-terminal domain"/>
    <property type="match status" value="1"/>
</dbReference>
<accession>A0A316WF27</accession>
<evidence type="ECO:0000259" key="13">
    <source>
        <dbReference type="Pfam" id="PF04153"/>
    </source>
</evidence>
<organism evidence="14 15">
    <name type="scientific">Ceraceosorus guamensis</name>
    <dbReference type="NCBI Taxonomy" id="1522189"/>
    <lineage>
        <taxon>Eukaryota</taxon>
        <taxon>Fungi</taxon>
        <taxon>Dikarya</taxon>
        <taxon>Basidiomycota</taxon>
        <taxon>Ustilaginomycotina</taxon>
        <taxon>Exobasidiomycetes</taxon>
        <taxon>Ceraceosorales</taxon>
        <taxon>Ceraceosoraceae</taxon>
        <taxon>Ceraceosorus</taxon>
    </lineage>
</organism>
<feature type="compositionally biased region" description="Low complexity" evidence="11">
    <location>
        <begin position="380"/>
        <end position="401"/>
    </location>
</feature>
<evidence type="ECO:0000256" key="7">
    <source>
        <dbReference type="ARBA" id="ARBA00023015"/>
    </source>
</evidence>
<comment type="similarity">
    <text evidence="3 10">Belongs to the CNOT2/3/5 family.</text>
</comment>
<dbReference type="Pfam" id="PF04153">
    <property type="entry name" value="NOT2_3_5_C"/>
    <property type="match status" value="1"/>
</dbReference>
<dbReference type="RefSeq" id="XP_025373483.1">
    <property type="nucleotide sequence ID" value="XM_025512659.1"/>
</dbReference>
<dbReference type="InterPro" id="IPR040168">
    <property type="entry name" value="Not2/3/5"/>
</dbReference>
<keyword evidence="5 10" id="KW-0678">Repressor</keyword>
<keyword evidence="7 10" id="KW-0805">Transcription regulation</keyword>
<feature type="compositionally biased region" description="Pro residues" evidence="11">
    <location>
        <begin position="322"/>
        <end position="332"/>
    </location>
</feature>
<dbReference type="GO" id="GO:0030015">
    <property type="term" value="C:CCR4-NOT core complex"/>
    <property type="evidence" value="ECO:0007669"/>
    <property type="project" value="UniProtKB-UniRule"/>
</dbReference>
<feature type="compositionally biased region" description="Low complexity" evidence="11">
    <location>
        <begin position="440"/>
        <end position="451"/>
    </location>
</feature>